<dbReference type="InParanoid" id="D7FRY6"/>
<dbReference type="EMBL" id="FN648402">
    <property type="protein sequence ID" value="CBJ30927.1"/>
    <property type="molecule type" value="Genomic_DNA"/>
</dbReference>
<reference evidence="2 3" key="1">
    <citation type="journal article" date="2010" name="Nature">
        <title>The Ectocarpus genome and the independent evolution of multicellularity in brown algae.</title>
        <authorList>
            <person name="Cock J.M."/>
            <person name="Sterck L."/>
            <person name="Rouze P."/>
            <person name="Scornet D."/>
            <person name="Allen A.E."/>
            <person name="Amoutzias G."/>
            <person name="Anthouard V."/>
            <person name="Artiguenave F."/>
            <person name="Aury J.M."/>
            <person name="Badger J.H."/>
            <person name="Beszteri B."/>
            <person name="Billiau K."/>
            <person name="Bonnet E."/>
            <person name="Bothwell J.H."/>
            <person name="Bowler C."/>
            <person name="Boyen C."/>
            <person name="Brownlee C."/>
            <person name="Carrano C.J."/>
            <person name="Charrier B."/>
            <person name="Cho G.Y."/>
            <person name="Coelho S.M."/>
            <person name="Collen J."/>
            <person name="Corre E."/>
            <person name="Da Silva C."/>
            <person name="Delage L."/>
            <person name="Delaroque N."/>
            <person name="Dittami S.M."/>
            <person name="Doulbeau S."/>
            <person name="Elias M."/>
            <person name="Farnham G."/>
            <person name="Gachon C.M."/>
            <person name="Gschloessl B."/>
            <person name="Heesch S."/>
            <person name="Jabbari K."/>
            <person name="Jubin C."/>
            <person name="Kawai H."/>
            <person name="Kimura K."/>
            <person name="Kloareg B."/>
            <person name="Kupper F.C."/>
            <person name="Lang D."/>
            <person name="Le Bail A."/>
            <person name="Leblanc C."/>
            <person name="Lerouge P."/>
            <person name="Lohr M."/>
            <person name="Lopez P.J."/>
            <person name="Martens C."/>
            <person name="Maumus F."/>
            <person name="Michel G."/>
            <person name="Miranda-Saavedra D."/>
            <person name="Morales J."/>
            <person name="Moreau H."/>
            <person name="Motomura T."/>
            <person name="Nagasato C."/>
            <person name="Napoli C.A."/>
            <person name="Nelson D.R."/>
            <person name="Nyvall-Collen P."/>
            <person name="Peters A.F."/>
            <person name="Pommier C."/>
            <person name="Potin P."/>
            <person name="Poulain J."/>
            <person name="Quesneville H."/>
            <person name="Read B."/>
            <person name="Rensing S.A."/>
            <person name="Ritter A."/>
            <person name="Rousvoal S."/>
            <person name="Samanta M."/>
            <person name="Samson G."/>
            <person name="Schroeder D.C."/>
            <person name="Segurens B."/>
            <person name="Strittmatter M."/>
            <person name="Tonon T."/>
            <person name="Tregear J.W."/>
            <person name="Valentin K."/>
            <person name="von Dassow P."/>
            <person name="Yamagishi T."/>
            <person name="Van de Peer Y."/>
            <person name="Wincker P."/>
        </authorList>
    </citation>
    <scope>NUCLEOTIDE SEQUENCE [LARGE SCALE GENOMIC DNA]</scope>
    <source>
        <strain evidence="3">Ec32 / CCAP1310/4</strain>
    </source>
</reference>
<dbReference type="eggNOG" id="ENOG502SEXQ">
    <property type="taxonomic scope" value="Eukaryota"/>
</dbReference>
<keyword evidence="1" id="KW-0732">Signal</keyword>
<dbReference type="Proteomes" id="UP000002630">
    <property type="component" value="Linkage Group LG09"/>
</dbReference>
<feature type="chain" id="PRO_5003095821" evidence="1">
    <location>
        <begin position="26"/>
        <end position="197"/>
    </location>
</feature>
<evidence type="ECO:0000313" key="2">
    <source>
        <dbReference type="EMBL" id="CBJ30927.1"/>
    </source>
</evidence>
<feature type="signal peptide" evidence="1">
    <location>
        <begin position="1"/>
        <end position="25"/>
    </location>
</feature>
<keyword evidence="3" id="KW-1185">Reference proteome</keyword>
<proteinExistence type="predicted"/>
<dbReference type="AlphaFoldDB" id="D7FRY6"/>
<evidence type="ECO:0000313" key="3">
    <source>
        <dbReference type="Proteomes" id="UP000002630"/>
    </source>
</evidence>
<dbReference type="EMBL" id="FN649734">
    <property type="protein sequence ID" value="CBJ30927.1"/>
    <property type="molecule type" value="Genomic_DNA"/>
</dbReference>
<accession>D7FRY6</accession>
<organism evidence="2 3">
    <name type="scientific">Ectocarpus siliculosus</name>
    <name type="common">Brown alga</name>
    <name type="synonym">Conferva siliculosa</name>
    <dbReference type="NCBI Taxonomy" id="2880"/>
    <lineage>
        <taxon>Eukaryota</taxon>
        <taxon>Sar</taxon>
        <taxon>Stramenopiles</taxon>
        <taxon>Ochrophyta</taxon>
        <taxon>PX clade</taxon>
        <taxon>Phaeophyceae</taxon>
        <taxon>Ectocarpales</taxon>
        <taxon>Ectocarpaceae</taxon>
        <taxon>Ectocarpus</taxon>
    </lineage>
</organism>
<evidence type="ECO:0000256" key="1">
    <source>
        <dbReference type="SAM" id="SignalP"/>
    </source>
</evidence>
<protein>
    <submittedName>
        <fullName evidence="2">Uncharacterized protein</fullName>
    </submittedName>
</protein>
<gene>
    <name evidence="2" type="ORF">Esi_0223_0035</name>
</gene>
<name>D7FRY6_ECTSI</name>
<sequence length="197" mass="21561">MAPVSYITLVVSALTLLLPRKGADAFVHPRPALPRSRQQQQSIMVMSATRRAFLSDQLVGAIGAGVLGLGLATERATAYEKEYLKEPTAEFKAMEARQADFSAAQRAYKQEFVKKLDAFLAVETDEEAVSTLNAMSNTVIQRGGLPESVRINDLLKTCRRKKAAMKDSGKWSTPVQIAYETLVQTTNRTVVPLQSGS</sequence>
<dbReference type="OrthoDB" id="191846at2759"/>